<sequence length="301" mass="33811">MGDLPGFIEEYNVDWAWLTPSLVQTLSPEKVPSLKVIVLGGEAVTQDILNRWFGKLRLINLWGPGEVVVASTWYEYSSINDIPTNIGRPLCGYTWVVDPQDCTKLAPIGTVGEIIIQTPTMLREYLNNDEQTHDAVISALPDWAPKHSDSSWNRFYKTGDLASYNEDGTINFISRKDTQVKIRGLRVELGEIEFHIRELLEGVQQVAVDVLKTDIGVHLVAYFCYNDKMRSNHQDDVFLPLNAKLHDAILKLTGSLHLVLPSYEVPTIFIPCSYMPGNTSDKLDREGIEELHLESGPGNDS</sequence>
<evidence type="ECO:0000256" key="1">
    <source>
        <dbReference type="ARBA" id="ARBA00022450"/>
    </source>
</evidence>
<dbReference type="GO" id="GO:0043041">
    <property type="term" value="P:amino acid activation for nonribosomal peptide biosynthetic process"/>
    <property type="evidence" value="ECO:0007669"/>
    <property type="project" value="TreeGrafter"/>
</dbReference>
<dbReference type="Pfam" id="PF00501">
    <property type="entry name" value="AMP-binding"/>
    <property type="match status" value="1"/>
</dbReference>
<feature type="domain" description="AMP-dependent synthetase/ligase" evidence="3">
    <location>
        <begin position="6"/>
        <end position="126"/>
    </location>
</feature>
<dbReference type="GO" id="GO:0031177">
    <property type="term" value="F:phosphopantetheine binding"/>
    <property type="evidence" value="ECO:0007669"/>
    <property type="project" value="TreeGrafter"/>
</dbReference>
<dbReference type="PANTHER" id="PTHR45527:SF1">
    <property type="entry name" value="FATTY ACID SYNTHASE"/>
    <property type="match status" value="1"/>
</dbReference>
<dbReference type="Gene3D" id="3.30.300.30">
    <property type="match status" value="1"/>
</dbReference>
<evidence type="ECO:0000256" key="2">
    <source>
        <dbReference type="ARBA" id="ARBA00022553"/>
    </source>
</evidence>
<keyword evidence="2" id="KW-0597">Phosphoprotein</keyword>
<dbReference type="Gene3D" id="3.40.50.12780">
    <property type="entry name" value="N-terminal domain of ligase-like"/>
    <property type="match status" value="1"/>
</dbReference>
<organism evidence="4 5">
    <name type="scientific">Bionectria ochroleuca</name>
    <name type="common">Gliocladium roseum</name>
    <dbReference type="NCBI Taxonomy" id="29856"/>
    <lineage>
        <taxon>Eukaryota</taxon>
        <taxon>Fungi</taxon>
        <taxon>Dikarya</taxon>
        <taxon>Ascomycota</taxon>
        <taxon>Pezizomycotina</taxon>
        <taxon>Sordariomycetes</taxon>
        <taxon>Hypocreomycetidae</taxon>
        <taxon>Hypocreales</taxon>
        <taxon>Bionectriaceae</taxon>
        <taxon>Clonostachys</taxon>
    </lineage>
</organism>
<proteinExistence type="predicted"/>
<protein>
    <recommendedName>
        <fullName evidence="3">AMP-dependent synthetase/ligase domain-containing protein</fullName>
    </recommendedName>
</protein>
<accession>A0A8H7N5B3</accession>
<dbReference type="InterPro" id="IPR045851">
    <property type="entry name" value="AMP-bd_C_sf"/>
</dbReference>
<dbReference type="InterPro" id="IPR000873">
    <property type="entry name" value="AMP-dep_synth/lig_dom"/>
</dbReference>
<reference evidence="4" key="1">
    <citation type="submission" date="2020-10" db="EMBL/GenBank/DDBJ databases">
        <title>High-Quality Genome Resource of Clonostachys rosea strain S41 by Oxford Nanopore Long-Read Sequencing.</title>
        <authorList>
            <person name="Wang H."/>
        </authorList>
    </citation>
    <scope>NUCLEOTIDE SEQUENCE</scope>
    <source>
        <strain evidence="4">S41</strain>
    </source>
</reference>
<dbReference type="GO" id="GO:0044550">
    <property type="term" value="P:secondary metabolite biosynthetic process"/>
    <property type="evidence" value="ECO:0007669"/>
    <property type="project" value="TreeGrafter"/>
</dbReference>
<gene>
    <name evidence="4" type="ORF">IM811_002856</name>
</gene>
<comment type="caution">
    <text evidence="4">The sequence shown here is derived from an EMBL/GenBank/DDBJ whole genome shotgun (WGS) entry which is preliminary data.</text>
</comment>
<dbReference type="PANTHER" id="PTHR45527">
    <property type="entry name" value="NONRIBOSOMAL PEPTIDE SYNTHETASE"/>
    <property type="match status" value="1"/>
</dbReference>
<dbReference type="AlphaFoldDB" id="A0A8H7N5B3"/>
<dbReference type="GO" id="GO:0005737">
    <property type="term" value="C:cytoplasm"/>
    <property type="evidence" value="ECO:0007669"/>
    <property type="project" value="TreeGrafter"/>
</dbReference>
<evidence type="ECO:0000259" key="3">
    <source>
        <dbReference type="Pfam" id="PF00501"/>
    </source>
</evidence>
<keyword evidence="1" id="KW-0596">Phosphopantetheine</keyword>
<dbReference type="EMBL" id="JADCTT010000010">
    <property type="protein sequence ID" value="KAF9747522.1"/>
    <property type="molecule type" value="Genomic_DNA"/>
</dbReference>
<dbReference type="InterPro" id="IPR042099">
    <property type="entry name" value="ANL_N_sf"/>
</dbReference>
<name>A0A8H7N5B3_BIOOC</name>
<dbReference type="Proteomes" id="UP000616885">
    <property type="component" value="Unassembled WGS sequence"/>
</dbReference>
<evidence type="ECO:0000313" key="5">
    <source>
        <dbReference type="Proteomes" id="UP000616885"/>
    </source>
</evidence>
<dbReference type="SUPFAM" id="SSF56801">
    <property type="entry name" value="Acetyl-CoA synthetase-like"/>
    <property type="match status" value="1"/>
</dbReference>
<evidence type="ECO:0000313" key="4">
    <source>
        <dbReference type="EMBL" id="KAF9747522.1"/>
    </source>
</evidence>